<sequence length="570" mass="61305">MLKLNKLAIKYRILLIVVIGLILMIGLILFQIRNAAIKEAKSAALIKAESDLNTGYRILDLEYPGAWHLEGEKLYKGNTLINGNYEITDQIGELTQGNTVTIFAEDTRVATNVQQDGQRAVGTKVSAQVAEQVLNQGQNFYGEANVVGNQYQTAYMPLHNSDGDIVGIWYVGTSLAFVDSMVKGVTGMTTIFALLAALVFALIVFITVFKLTQPLNVLSDYAGEIAAGNLMIEVNPKYLKREDEIGVLAQAFADMIASLKNIITNIEASVQELSNSSQDLTATGEELAASADEVGNAVQHIASGAEEQSAQVEEAASTMENLTAEISHLSQNTDQMTAQSKNVLDNIMNGNQSLVDSEQSFKEVSKNTELTVEVIDSLGQSSEKIGEIINLINNIAAQTNLLALNAAIEAARAGEAGRGFSVVADEIRELAEQSSSATEDIAKLIVSIQRDVKNTVQKMDINKEKVAASVEEINQTAAIFAQIMIASEELERIATEIGEQGMRMDESSKTAGEAVQEIALVSQEAAQNAEGVAAATEEQSSSTKMIAESAEDLVRTANDLADLIKQFKVS</sequence>
<comment type="subcellular location">
    <subcellularLocation>
        <location evidence="1">Cell membrane</location>
        <topology evidence="1">Multi-pass membrane protein</topology>
    </subcellularLocation>
</comment>
<feature type="domain" description="Methyl-accepting transducer" evidence="11">
    <location>
        <begin position="283"/>
        <end position="533"/>
    </location>
</feature>
<accession>A0A1I4FZ74</accession>
<protein>
    <submittedName>
        <fullName evidence="13">Methyl-accepting chemotaxis protein</fullName>
    </submittedName>
</protein>
<dbReference type="AlphaFoldDB" id="A0A1I4FZ74"/>
<dbReference type="GO" id="GO:0004888">
    <property type="term" value="F:transmembrane signaling receptor activity"/>
    <property type="evidence" value="ECO:0007669"/>
    <property type="project" value="InterPro"/>
</dbReference>
<dbReference type="SMART" id="SM00283">
    <property type="entry name" value="MA"/>
    <property type="match status" value="1"/>
</dbReference>
<dbReference type="PROSITE" id="PS50885">
    <property type="entry name" value="HAMP"/>
    <property type="match status" value="1"/>
</dbReference>
<keyword evidence="4 10" id="KW-1133">Transmembrane helix</keyword>
<dbReference type="EMBL" id="FOTI01000004">
    <property type="protein sequence ID" value="SFL22106.1"/>
    <property type="molecule type" value="Genomic_DNA"/>
</dbReference>
<dbReference type="InterPro" id="IPR004090">
    <property type="entry name" value="Chemotax_Me-accpt_rcpt"/>
</dbReference>
<dbReference type="PANTHER" id="PTHR32089">
    <property type="entry name" value="METHYL-ACCEPTING CHEMOTAXIS PROTEIN MCPB"/>
    <property type="match status" value="1"/>
</dbReference>
<evidence type="ECO:0000313" key="13">
    <source>
        <dbReference type="EMBL" id="SFL22106.1"/>
    </source>
</evidence>
<dbReference type="PRINTS" id="PR00260">
    <property type="entry name" value="CHEMTRNSDUCR"/>
</dbReference>
<dbReference type="Pfam" id="PF00015">
    <property type="entry name" value="MCPsignal"/>
    <property type="match status" value="1"/>
</dbReference>
<comment type="similarity">
    <text evidence="7">Belongs to the methyl-accepting chemotaxis (MCP) protein family.</text>
</comment>
<keyword evidence="5 10" id="KW-0472">Membrane</keyword>
<evidence type="ECO:0000256" key="1">
    <source>
        <dbReference type="ARBA" id="ARBA00004651"/>
    </source>
</evidence>
<dbReference type="Gene3D" id="1.10.287.950">
    <property type="entry name" value="Methyl-accepting chemotaxis protein"/>
    <property type="match status" value="1"/>
</dbReference>
<evidence type="ECO:0000256" key="6">
    <source>
        <dbReference type="ARBA" id="ARBA00023224"/>
    </source>
</evidence>
<evidence type="ECO:0000256" key="2">
    <source>
        <dbReference type="ARBA" id="ARBA00022475"/>
    </source>
</evidence>
<evidence type="ECO:0000259" key="11">
    <source>
        <dbReference type="PROSITE" id="PS50111"/>
    </source>
</evidence>
<dbReference type="InterPro" id="IPR029151">
    <property type="entry name" value="Sensor-like_sf"/>
</dbReference>
<dbReference type="SUPFAM" id="SSF103190">
    <property type="entry name" value="Sensory domain-like"/>
    <property type="match status" value="1"/>
</dbReference>
<evidence type="ECO:0000256" key="4">
    <source>
        <dbReference type="ARBA" id="ARBA00022989"/>
    </source>
</evidence>
<proteinExistence type="inferred from homology"/>
<feature type="transmembrane region" description="Helical" evidence="10">
    <location>
        <begin position="12"/>
        <end position="32"/>
    </location>
</feature>
<dbReference type="SUPFAM" id="SSF58104">
    <property type="entry name" value="Methyl-accepting chemotaxis protein (MCP) signaling domain"/>
    <property type="match status" value="1"/>
</dbReference>
<keyword evidence="6 8" id="KW-0807">Transducer</keyword>
<dbReference type="InterPro" id="IPR033463">
    <property type="entry name" value="sCache_3"/>
</dbReference>
<evidence type="ECO:0000259" key="12">
    <source>
        <dbReference type="PROSITE" id="PS50885"/>
    </source>
</evidence>
<dbReference type="GO" id="GO:0005886">
    <property type="term" value="C:plasma membrane"/>
    <property type="evidence" value="ECO:0007669"/>
    <property type="project" value="UniProtKB-SubCell"/>
</dbReference>
<keyword evidence="14" id="KW-1185">Reference proteome</keyword>
<dbReference type="InterPro" id="IPR003660">
    <property type="entry name" value="HAMP_dom"/>
</dbReference>
<dbReference type="STRING" id="29563.SAMN02983006_00523"/>
<dbReference type="PANTHER" id="PTHR32089:SF112">
    <property type="entry name" value="LYSOZYME-LIKE PROTEIN-RELATED"/>
    <property type="match status" value="1"/>
</dbReference>
<evidence type="ECO:0000256" key="7">
    <source>
        <dbReference type="ARBA" id="ARBA00029447"/>
    </source>
</evidence>
<feature type="domain" description="HAMP" evidence="12">
    <location>
        <begin position="209"/>
        <end position="264"/>
    </location>
</feature>
<dbReference type="InterPro" id="IPR004089">
    <property type="entry name" value="MCPsignal_dom"/>
</dbReference>
<evidence type="ECO:0000256" key="3">
    <source>
        <dbReference type="ARBA" id="ARBA00022692"/>
    </source>
</evidence>
<dbReference type="GO" id="GO:0006935">
    <property type="term" value="P:chemotaxis"/>
    <property type="evidence" value="ECO:0007669"/>
    <property type="project" value="InterPro"/>
</dbReference>
<dbReference type="Pfam" id="PF00672">
    <property type="entry name" value="HAMP"/>
    <property type="match status" value="1"/>
</dbReference>
<gene>
    <name evidence="13" type="ORF">SAMN02983006_00523</name>
</gene>
<dbReference type="SMART" id="SM00304">
    <property type="entry name" value="HAMP"/>
    <property type="match status" value="1"/>
</dbReference>
<evidence type="ECO:0000256" key="5">
    <source>
        <dbReference type="ARBA" id="ARBA00023136"/>
    </source>
</evidence>
<dbReference type="Proteomes" id="UP000199006">
    <property type="component" value="Unassembled WGS sequence"/>
</dbReference>
<organism evidence="13 14">
    <name type="scientific">Halanaerobium salsuginis</name>
    <dbReference type="NCBI Taxonomy" id="29563"/>
    <lineage>
        <taxon>Bacteria</taxon>
        <taxon>Bacillati</taxon>
        <taxon>Bacillota</taxon>
        <taxon>Clostridia</taxon>
        <taxon>Halanaerobiales</taxon>
        <taxon>Halanaerobiaceae</taxon>
        <taxon>Halanaerobium</taxon>
    </lineage>
</organism>
<evidence type="ECO:0000256" key="9">
    <source>
        <dbReference type="SAM" id="Coils"/>
    </source>
</evidence>
<keyword evidence="3 10" id="KW-0812">Transmembrane</keyword>
<dbReference type="Gene3D" id="1.10.8.500">
    <property type="entry name" value="HAMP domain in histidine kinase"/>
    <property type="match status" value="1"/>
</dbReference>
<evidence type="ECO:0000313" key="14">
    <source>
        <dbReference type="Proteomes" id="UP000199006"/>
    </source>
</evidence>
<keyword evidence="2" id="KW-1003">Cell membrane</keyword>
<dbReference type="RefSeq" id="WP_245750794.1">
    <property type="nucleotide sequence ID" value="NZ_FOTI01000004.1"/>
</dbReference>
<dbReference type="CDD" id="cd06225">
    <property type="entry name" value="HAMP"/>
    <property type="match status" value="1"/>
</dbReference>
<dbReference type="GO" id="GO:0007165">
    <property type="term" value="P:signal transduction"/>
    <property type="evidence" value="ECO:0007669"/>
    <property type="project" value="UniProtKB-KW"/>
</dbReference>
<feature type="coiled-coil region" evidence="9">
    <location>
        <begin position="305"/>
        <end position="339"/>
    </location>
</feature>
<feature type="transmembrane region" description="Helical" evidence="10">
    <location>
        <begin position="191"/>
        <end position="209"/>
    </location>
</feature>
<dbReference type="PROSITE" id="PS50111">
    <property type="entry name" value="CHEMOTAXIS_TRANSDUC_2"/>
    <property type="match status" value="1"/>
</dbReference>
<name>A0A1I4FZ74_9FIRM</name>
<dbReference type="Pfam" id="PF17202">
    <property type="entry name" value="sCache_3_3"/>
    <property type="match status" value="1"/>
</dbReference>
<evidence type="ECO:0000256" key="10">
    <source>
        <dbReference type="SAM" id="Phobius"/>
    </source>
</evidence>
<keyword evidence="9" id="KW-0175">Coiled coil</keyword>
<evidence type="ECO:0000256" key="8">
    <source>
        <dbReference type="PROSITE-ProRule" id="PRU00284"/>
    </source>
</evidence>
<reference evidence="13 14" key="1">
    <citation type="submission" date="2016-10" db="EMBL/GenBank/DDBJ databases">
        <authorList>
            <person name="de Groot N.N."/>
        </authorList>
    </citation>
    <scope>NUCLEOTIDE SEQUENCE [LARGE SCALE GENOMIC DNA]</scope>
    <source>
        <strain evidence="13 14">ATCC 51327</strain>
    </source>
</reference>